<dbReference type="Gene3D" id="3.40.50.1110">
    <property type="entry name" value="SGNH hydrolase"/>
    <property type="match status" value="1"/>
</dbReference>
<gene>
    <name evidence="2" type="ORF">GGR20_003325</name>
</gene>
<dbReference type="InterPro" id="IPR001087">
    <property type="entry name" value="GDSL"/>
</dbReference>
<reference evidence="2 3" key="1">
    <citation type="submission" date="2020-08" db="EMBL/GenBank/DDBJ databases">
        <title>Genomic Encyclopedia of Type Strains, Phase IV (KMG-IV): sequencing the most valuable type-strain genomes for metagenomic binning, comparative biology and taxonomic classification.</title>
        <authorList>
            <person name="Goeker M."/>
        </authorList>
    </citation>
    <scope>NUCLEOTIDE SEQUENCE [LARGE SCALE GENOMIC DNA]</scope>
    <source>
        <strain evidence="2 3">DSM 23447</strain>
    </source>
</reference>
<protein>
    <submittedName>
        <fullName evidence="2">Lysophospholipase L1-like esterase</fullName>
    </submittedName>
</protein>
<name>A0A7W6IQ09_9HYPH</name>
<dbReference type="PANTHER" id="PTHR43784">
    <property type="entry name" value="GDSL-LIKE LIPASE/ACYLHYDROLASE, PUTATIVE (AFU_ORTHOLOGUE AFUA_2G00820)-RELATED"/>
    <property type="match status" value="1"/>
</dbReference>
<dbReference type="CDD" id="cd01830">
    <property type="entry name" value="XynE_like"/>
    <property type="match status" value="1"/>
</dbReference>
<evidence type="ECO:0000313" key="3">
    <source>
        <dbReference type="Proteomes" id="UP000547011"/>
    </source>
</evidence>
<dbReference type="Pfam" id="PF00657">
    <property type="entry name" value="Lipase_GDSL"/>
    <property type="match status" value="1"/>
</dbReference>
<accession>A0A7W6IQ09</accession>
<dbReference type="PANTHER" id="PTHR43784:SF2">
    <property type="entry name" value="GDSL-LIKE LIPASE_ACYLHYDROLASE, PUTATIVE (AFU_ORTHOLOGUE AFUA_2G00820)-RELATED"/>
    <property type="match status" value="1"/>
</dbReference>
<proteinExistence type="predicted"/>
<dbReference type="AlphaFoldDB" id="A0A7W6IQ09"/>
<dbReference type="InterPro" id="IPR053140">
    <property type="entry name" value="GDSL_Rv0518-like"/>
</dbReference>
<comment type="caution">
    <text evidence="2">The sequence shown here is derived from an EMBL/GenBank/DDBJ whole genome shotgun (WGS) entry which is preliminary data.</text>
</comment>
<dbReference type="EMBL" id="JACIEW010000009">
    <property type="protein sequence ID" value="MBB4053663.1"/>
    <property type="molecule type" value="Genomic_DNA"/>
</dbReference>
<feature type="region of interest" description="Disordered" evidence="1">
    <location>
        <begin position="1"/>
        <end position="22"/>
    </location>
</feature>
<dbReference type="GO" id="GO:0016788">
    <property type="term" value="F:hydrolase activity, acting on ester bonds"/>
    <property type="evidence" value="ECO:0007669"/>
    <property type="project" value="InterPro"/>
</dbReference>
<evidence type="ECO:0000256" key="1">
    <source>
        <dbReference type="SAM" id="MobiDB-lite"/>
    </source>
</evidence>
<sequence>MRDDTSVLPRGRGQRAATGAGSGWRKAGRKLALALALVAGIGSGGGTAFAQEWIDTWAAAPQPVWGPDFLAPLGYPRNLWDQTVRQIARVSLGGTQVRITLSNEYGDQPMVVGEARVALHDEGAAINAGSDRKLTFSGMNAITIPAGAAVVSDAVNLDVPDLGSVAVSLYFPNVTPTSTVHSDGRQTAYIVAGNKTADVEIETDNTTLSRLFLSAIAVDAPENARAIVTFGDSITDGDGSTADANTRWPDILAERLHEAGGVPTAVLNEGISGQRVLADRMGANALARFEEAVLSHPKVETVIFMMGINDIGWPDSVLDPKAAAPEAQDIIAGYKQIIARAHDHGIRILGATLTPFDNAFAGGPLEGFYSVDKEAVRLEVNEWIRTGGGFDAVIDFDKVVQDPDNPGKVLPAFDKGDNLHPNDAGYRAMAEAVDLDLLDRD</sequence>
<dbReference type="RefSeq" id="WP_183312429.1">
    <property type="nucleotide sequence ID" value="NZ_JACIEW010000009.1"/>
</dbReference>
<keyword evidence="3" id="KW-1185">Reference proteome</keyword>
<dbReference type="Proteomes" id="UP000547011">
    <property type="component" value="Unassembled WGS sequence"/>
</dbReference>
<dbReference type="InterPro" id="IPR036514">
    <property type="entry name" value="SGNH_hydro_sf"/>
</dbReference>
<organism evidence="2 3">
    <name type="scientific">Devosia subaequoris</name>
    <dbReference type="NCBI Taxonomy" id="395930"/>
    <lineage>
        <taxon>Bacteria</taxon>
        <taxon>Pseudomonadati</taxon>
        <taxon>Pseudomonadota</taxon>
        <taxon>Alphaproteobacteria</taxon>
        <taxon>Hyphomicrobiales</taxon>
        <taxon>Devosiaceae</taxon>
        <taxon>Devosia</taxon>
    </lineage>
</organism>
<evidence type="ECO:0000313" key="2">
    <source>
        <dbReference type="EMBL" id="MBB4053663.1"/>
    </source>
</evidence>
<feature type="compositionally biased region" description="Low complexity" evidence="1">
    <location>
        <begin position="10"/>
        <end position="19"/>
    </location>
</feature>
<dbReference type="SUPFAM" id="SSF52266">
    <property type="entry name" value="SGNH hydrolase"/>
    <property type="match status" value="1"/>
</dbReference>